<dbReference type="KEGG" id="ssm:Spirs_0792"/>
<dbReference type="HAMAP" id="MF_00418">
    <property type="entry name" value="DapA"/>
    <property type="match status" value="1"/>
</dbReference>
<dbReference type="AlphaFoldDB" id="E1RC47"/>
<protein>
    <recommendedName>
        <fullName evidence="4 12">4-hydroxy-tetrahydrodipicolinate synthase</fullName>
        <shortName evidence="12">HTPA synthase</shortName>
        <ecNumber evidence="4 12">4.3.3.7</ecNumber>
    </recommendedName>
</protein>
<dbReference type="SUPFAM" id="SSF51569">
    <property type="entry name" value="Aldolase"/>
    <property type="match status" value="1"/>
</dbReference>
<feature type="site" description="Part of a proton relay during catalysis" evidence="12">
    <location>
        <position position="115"/>
    </location>
</feature>
<evidence type="ECO:0000256" key="2">
    <source>
        <dbReference type="ARBA" id="ARBA00005120"/>
    </source>
</evidence>
<evidence type="ECO:0000256" key="7">
    <source>
        <dbReference type="ARBA" id="ARBA00022915"/>
    </source>
</evidence>
<dbReference type="EMBL" id="CP002116">
    <property type="protein sequence ID" value="ADK79927.1"/>
    <property type="molecule type" value="Genomic_DNA"/>
</dbReference>
<dbReference type="PRINTS" id="PR00146">
    <property type="entry name" value="DHPICSNTHASE"/>
</dbReference>
<dbReference type="Proteomes" id="UP000002318">
    <property type="component" value="Chromosome"/>
</dbReference>
<keyword evidence="5 12" id="KW-0963">Cytoplasm</keyword>
<evidence type="ECO:0000256" key="9">
    <source>
        <dbReference type="ARBA" id="ARBA00023239"/>
    </source>
</evidence>
<keyword evidence="7 12" id="KW-0220">Diaminopimelate biosynthesis</keyword>
<sequence length="308" mass="34274">MKKFNKKDYGKILIPMVTPFKENQEVDYEKAVKLAQFLIDTKKGDTLVLSGTTGEFHTMVFSERVELFRIFREKFAAKIPMIAGVGAASTKETIELAKAAEKLGFETIMAVAPYYTKPNQKELYEHYKALSEAVDVNVMIYNIPIFTGVNVKPETVGKLSEYKNIVAIKEEAELNAKQMTEFINATPSDFIIYNGDDTMILEAYTQGGDKRIGGVISGQSHIFGDKIRTMINTFLSGDIEAAALQQQQLLPVFRIMGQNNRTNPVALLKDTMKLYGIDGGYPRRPLSPGTPEEIATIKALLVKQGLLA</sequence>
<evidence type="ECO:0000256" key="4">
    <source>
        <dbReference type="ARBA" id="ARBA00012086"/>
    </source>
</evidence>
<dbReference type="InterPro" id="IPR005263">
    <property type="entry name" value="DapA"/>
</dbReference>
<proteinExistence type="inferred from homology"/>
<dbReference type="InterPro" id="IPR002220">
    <property type="entry name" value="DapA-like"/>
</dbReference>
<dbReference type="RefSeq" id="WP_013253391.1">
    <property type="nucleotide sequence ID" value="NC_014364.1"/>
</dbReference>
<comment type="pathway">
    <text evidence="2 12">Amino-acid biosynthesis; L-lysine biosynthesis via DAP pathway; (S)-tetrahydrodipicolinate from L-aspartate: step 3/4.</text>
</comment>
<feature type="site" description="Part of a proton relay during catalysis" evidence="12">
    <location>
        <position position="52"/>
    </location>
</feature>
<organism evidence="16 17">
    <name type="scientific">Sediminispirochaeta smaragdinae (strain DSM 11293 / JCM 15392 / SEBR 4228)</name>
    <name type="common">Spirochaeta smaragdinae</name>
    <dbReference type="NCBI Taxonomy" id="573413"/>
    <lineage>
        <taxon>Bacteria</taxon>
        <taxon>Pseudomonadati</taxon>
        <taxon>Spirochaetota</taxon>
        <taxon>Spirochaetia</taxon>
        <taxon>Spirochaetales</taxon>
        <taxon>Spirochaetaceae</taxon>
        <taxon>Sediminispirochaeta</taxon>
    </lineage>
</organism>
<dbReference type="GO" id="GO:0009089">
    <property type="term" value="P:lysine biosynthetic process via diaminopimelate"/>
    <property type="evidence" value="ECO:0007669"/>
    <property type="project" value="UniProtKB-UniRule"/>
</dbReference>
<dbReference type="STRING" id="573413.Spirs_0792"/>
<comment type="subunit">
    <text evidence="12">Homotetramer; dimer of dimers.</text>
</comment>
<comment type="similarity">
    <text evidence="3 12 13">Belongs to the DapA family.</text>
</comment>
<evidence type="ECO:0000256" key="14">
    <source>
        <dbReference type="PIRSR" id="PIRSR001365-1"/>
    </source>
</evidence>
<evidence type="ECO:0000256" key="5">
    <source>
        <dbReference type="ARBA" id="ARBA00022490"/>
    </source>
</evidence>
<evidence type="ECO:0000313" key="17">
    <source>
        <dbReference type="Proteomes" id="UP000002318"/>
    </source>
</evidence>
<dbReference type="InterPro" id="IPR013785">
    <property type="entry name" value="Aldolase_TIM"/>
</dbReference>
<evidence type="ECO:0000256" key="11">
    <source>
        <dbReference type="ARBA" id="ARBA00047836"/>
    </source>
</evidence>
<dbReference type="GO" id="GO:0019877">
    <property type="term" value="P:diaminopimelate biosynthetic process"/>
    <property type="evidence" value="ECO:0007669"/>
    <property type="project" value="UniProtKB-UniRule"/>
</dbReference>
<keyword evidence="17" id="KW-1185">Reference proteome</keyword>
<evidence type="ECO:0000256" key="15">
    <source>
        <dbReference type="PIRSR" id="PIRSR001365-2"/>
    </source>
</evidence>
<comment type="caution">
    <text evidence="12">Was originally thought to be a dihydrodipicolinate synthase (DHDPS), catalyzing the condensation of (S)-aspartate-beta-semialdehyde [(S)-ASA] and pyruvate to dihydrodipicolinate (DHDP). However, it was shown in E.coli that the product of the enzymatic reaction is not dihydrodipicolinate but in fact (4S)-4-hydroxy-2,3,4,5-tetrahydro-(2S)-dipicolinic acid (HTPA), and that the consecutive dehydration reaction leading to DHDP is not spontaneous but catalyzed by DapB.</text>
</comment>
<dbReference type="HOGENOM" id="CLU_049343_5_1_12"/>
<evidence type="ECO:0000313" key="16">
    <source>
        <dbReference type="EMBL" id="ADK79927.1"/>
    </source>
</evidence>
<dbReference type="PIRSF" id="PIRSF001365">
    <property type="entry name" value="DHDPS"/>
    <property type="match status" value="1"/>
</dbReference>
<evidence type="ECO:0000256" key="12">
    <source>
        <dbReference type="HAMAP-Rule" id="MF_00418"/>
    </source>
</evidence>
<feature type="binding site" evidence="12 15">
    <location>
        <position position="216"/>
    </location>
    <ligand>
        <name>pyruvate</name>
        <dbReference type="ChEBI" id="CHEBI:15361"/>
    </ligand>
</feature>
<dbReference type="eggNOG" id="COG0329">
    <property type="taxonomic scope" value="Bacteria"/>
</dbReference>
<dbReference type="UniPathway" id="UPA00034">
    <property type="reaction ID" value="UER00017"/>
</dbReference>
<evidence type="ECO:0000256" key="3">
    <source>
        <dbReference type="ARBA" id="ARBA00007592"/>
    </source>
</evidence>
<evidence type="ECO:0000256" key="8">
    <source>
        <dbReference type="ARBA" id="ARBA00023154"/>
    </source>
</evidence>
<dbReference type="SMART" id="SM01130">
    <property type="entry name" value="DHDPS"/>
    <property type="match status" value="1"/>
</dbReference>
<comment type="catalytic activity">
    <reaction evidence="11 12">
        <text>L-aspartate 4-semialdehyde + pyruvate = (2S,4S)-4-hydroxy-2,3,4,5-tetrahydrodipicolinate + H2O + H(+)</text>
        <dbReference type="Rhea" id="RHEA:34171"/>
        <dbReference type="ChEBI" id="CHEBI:15361"/>
        <dbReference type="ChEBI" id="CHEBI:15377"/>
        <dbReference type="ChEBI" id="CHEBI:15378"/>
        <dbReference type="ChEBI" id="CHEBI:67139"/>
        <dbReference type="ChEBI" id="CHEBI:537519"/>
        <dbReference type="EC" id="4.3.3.7"/>
    </reaction>
</comment>
<reference evidence="17" key="1">
    <citation type="journal article" date="2010" name="Stand. Genomic Sci.">
        <title>Complete genome sequence of Spirochaeta smaragdinae type strain (SEBR 4228).</title>
        <authorList>
            <person name="Mavromatis K."/>
            <person name="Yasawong M."/>
            <person name="Chertkov O."/>
            <person name="Lapidus A."/>
            <person name="Lucas S."/>
            <person name="Nolan M."/>
            <person name="Del Rio T.G."/>
            <person name="Tice H."/>
            <person name="Cheng J.F."/>
            <person name="Pitluck S."/>
            <person name="Liolios K."/>
            <person name="Ivanova N."/>
            <person name="Tapia R."/>
            <person name="Han C."/>
            <person name="Bruce D."/>
            <person name="Goodwin L."/>
            <person name="Pati A."/>
            <person name="Chen A."/>
            <person name="Palaniappan K."/>
            <person name="Land M."/>
            <person name="Hauser L."/>
            <person name="Chang Y.J."/>
            <person name="Jeffries C.D."/>
            <person name="Detter J.C."/>
            <person name="Rohde M."/>
            <person name="Brambilla E."/>
            <person name="Spring S."/>
            <person name="Goker M."/>
            <person name="Sikorski J."/>
            <person name="Woyke T."/>
            <person name="Bristow J."/>
            <person name="Eisen J.A."/>
            <person name="Markowitz V."/>
            <person name="Hugenholtz P."/>
            <person name="Klenk H.P."/>
            <person name="Kyrpides N.C."/>
        </authorList>
    </citation>
    <scope>NUCLEOTIDE SEQUENCE [LARGE SCALE GENOMIC DNA]</scope>
    <source>
        <strain evidence="17">DSM 11293 / JCM 15392 / SEBR 4228</strain>
    </source>
</reference>
<dbReference type="GO" id="GO:0008840">
    <property type="term" value="F:4-hydroxy-tetrahydrodipicolinate synthase activity"/>
    <property type="evidence" value="ECO:0007669"/>
    <property type="project" value="UniProtKB-UniRule"/>
</dbReference>
<dbReference type="PANTHER" id="PTHR12128">
    <property type="entry name" value="DIHYDRODIPICOLINATE SYNTHASE"/>
    <property type="match status" value="1"/>
</dbReference>
<keyword evidence="6 12" id="KW-0028">Amino-acid biosynthesis</keyword>
<comment type="function">
    <text evidence="1 12">Catalyzes the condensation of (S)-aspartate-beta-semialdehyde [(S)-ASA] and pyruvate to 4-hydroxy-tetrahydrodipicolinate (HTPA).</text>
</comment>
<evidence type="ECO:0000256" key="6">
    <source>
        <dbReference type="ARBA" id="ARBA00022605"/>
    </source>
</evidence>
<evidence type="ECO:0000256" key="13">
    <source>
        <dbReference type="PIRNR" id="PIRNR001365"/>
    </source>
</evidence>
<keyword evidence="10 12" id="KW-0704">Schiff base</keyword>
<evidence type="ECO:0000256" key="10">
    <source>
        <dbReference type="ARBA" id="ARBA00023270"/>
    </source>
</evidence>
<feature type="active site" description="Schiff-base intermediate with substrate" evidence="12 14">
    <location>
        <position position="169"/>
    </location>
</feature>
<name>E1RC47_SEDSS</name>
<dbReference type="EC" id="4.3.3.7" evidence="4 12"/>
<keyword evidence="9 12" id="KW-0456">Lyase</keyword>
<dbReference type="GO" id="GO:0005829">
    <property type="term" value="C:cytosol"/>
    <property type="evidence" value="ECO:0007669"/>
    <property type="project" value="TreeGrafter"/>
</dbReference>
<evidence type="ECO:0000256" key="1">
    <source>
        <dbReference type="ARBA" id="ARBA00003294"/>
    </source>
</evidence>
<dbReference type="NCBIfam" id="TIGR00674">
    <property type="entry name" value="dapA"/>
    <property type="match status" value="1"/>
</dbReference>
<feature type="active site" description="Proton donor/acceptor" evidence="12 14">
    <location>
        <position position="141"/>
    </location>
</feature>
<feature type="binding site" evidence="12 15">
    <location>
        <position position="53"/>
    </location>
    <ligand>
        <name>pyruvate</name>
        <dbReference type="ChEBI" id="CHEBI:15361"/>
    </ligand>
</feature>
<dbReference type="Pfam" id="PF00701">
    <property type="entry name" value="DHDPS"/>
    <property type="match status" value="1"/>
</dbReference>
<keyword evidence="8 12" id="KW-0457">Lysine biosynthesis</keyword>
<gene>
    <name evidence="12" type="primary">dapA</name>
    <name evidence="16" type="ordered locus">Spirs_0792</name>
</gene>
<dbReference type="CDD" id="cd00950">
    <property type="entry name" value="DHDPS"/>
    <property type="match status" value="1"/>
</dbReference>
<accession>E1RC47</accession>
<dbReference type="PANTHER" id="PTHR12128:SF66">
    <property type="entry name" value="4-HYDROXY-2-OXOGLUTARATE ALDOLASE, MITOCHONDRIAL"/>
    <property type="match status" value="1"/>
</dbReference>
<dbReference type="Gene3D" id="3.20.20.70">
    <property type="entry name" value="Aldolase class I"/>
    <property type="match status" value="1"/>
</dbReference>
<comment type="subcellular location">
    <subcellularLocation>
        <location evidence="12">Cytoplasm</location>
    </subcellularLocation>
</comment>